<dbReference type="PIRSF" id="PIRSF037238">
    <property type="entry name" value="Carboxypeptidase_G2"/>
    <property type="match status" value="1"/>
</dbReference>
<dbReference type="SUPFAM" id="SSF53187">
    <property type="entry name" value="Zn-dependent exopeptidases"/>
    <property type="match status" value="1"/>
</dbReference>
<comment type="cofactor">
    <cofactor evidence="1">
        <name>Zn(2+)</name>
        <dbReference type="ChEBI" id="CHEBI:29105"/>
    </cofactor>
</comment>
<accession>A0ABU3F237</accession>
<evidence type="ECO:0000256" key="3">
    <source>
        <dbReference type="ARBA" id="ARBA00022801"/>
    </source>
</evidence>
<evidence type="ECO:0000256" key="4">
    <source>
        <dbReference type="ARBA" id="ARBA00022833"/>
    </source>
</evidence>
<dbReference type="Gene3D" id="3.40.630.10">
    <property type="entry name" value="Zn peptidases"/>
    <property type="match status" value="1"/>
</dbReference>
<dbReference type="InterPro" id="IPR050072">
    <property type="entry name" value="Peptidase_M20A"/>
</dbReference>
<dbReference type="Gene3D" id="3.30.70.360">
    <property type="match status" value="1"/>
</dbReference>
<dbReference type="PROSITE" id="PS00758">
    <property type="entry name" value="ARGE_DAPE_CPG2_1"/>
    <property type="match status" value="1"/>
</dbReference>
<organism evidence="6 7">
    <name type="scientific">Enterococcus hulanensis</name>
    <dbReference type="NCBI Taxonomy" id="2559929"/>
    <lineage>
        <taxon>Bacteria</taxon>
        <taxon>Bacillati</taxon>
        <taxon>Bacillota</taxon>
        <taxon>Bacilli</taxon>
        <taxon>Lactobacillales</taxon>
        <taxon>Enterococcaceae</taxon>
        <taxon>Enterococcus</taxon>
    </lineage>
</organism>
<keyword evidence="2" id="KW-0479">Metal-binding</keyword>
<proteinExistence type="predicted"/>
<dbReference type="InterPro" id="IPR036264">
    <property type="entry name" value="Bact_exopeptidase_dim_dom"/>
</dbReference>
<dbReference type="EMBL" id="JARPYI010000010">
    <property type="protein sequence ID" value="MDT2601192.1"/>
    <property type="molecule type" value="Genomic_DNA"/>
</dbReference>
<dbReference type="InterPro" id="IPR001261">
    <property type="entry name" value="ArgE/DapE_CS"/>
</dbReference>
<dbReference type="Proteomes" id="UP001252875">
    <property type="component" value="Unassembled WGS sequence"/>
</dbReference>
<evidence type="ECO:0000256" key="2">
    <source>
        <dbReference type="ARBA" id="ARBA00022723"/>
    </source>
</evidence>
<dbReference type="PANTHER" id="PTHR43808">
    <property type="entry name" value="ACETYLORNITHINE DEACETYLASE"/>
    <property type="match status" value="1"/>
</dbReference>
<evidence type="ECO:0000313" key="6">
    <source>
        <dbReference type="EMBL" id="MDT2601192.1"/>
    </source>
</evidence>
<evidence type="ECO:0000256" key="1">
    <source>
        <dbReference type="ARBA" id="ARBA00001947"/>
    </source>
</evidence>
<dbReference type="Pfam" id="PF01546">
    <property type="entry name" value="Peptidase_M20"/>
    <property type="match status" value="1"/>
</dbReference>
<dbReference type="Pfam" id="PF07687">
    <property type="entry name" value="M20_dimer"/>
    <property type="match status" value="1"/>
</dbReference>
<reference evidence="6 7" key="1">
    <citation type="submission" date="2023-03" db="EMBL/GenBank/DDBJ databases">
        <authorList>
            <person name="Shen W."/>
            <person name="Cai J."/>
        </authorList>
    </citation>
    <scope>NUCLEOTIDE SEQUENCE [LARGE SCALE GENOMIC DNA]</scope>
    <source>
        <strain evidence="6 7">D6-4</strain>
    </source>
</reference>
<dbReference type="PANTHER" id="PTHR43808:SF9">
    <property type="entry name" value="BLL0789 PROTEIN"/>
    <property type="match status" value="1"/>
</dbReference>
<feature type="domain" description="Peptidase M20 dimerisation" evidence="5">
    <location>
        <begin position="186"/>
        <end position="288"/>
    </location>
</feature>
<keyword evidence="4" id="KW-0862">Zinc</keyword>
<sequence length="388" mass="42058">MINKNQEILAFIEEQKPNILKDWQELVELEGSTLEKPKVEKTISKFQSWLEAEGFTCKVIDVGEQTAGTLIGMLGEERAGKPILFSGHLDTVYPEGTFEKEFQIVDGKAFGPGVLDMKGGLIIALYVVKALRVLGYEETPIKFIVSGDEENGHQLSKGDDLFVEEAKNCLFGLNMETGRIDNKLCIGRKGVINALITVTGVGSHAGNDFESGRNAITEMAHKVLLLHDLTDLEAGTTVNPGVIAGGTVINATPASCTLKVDVRYKSLDAAEKVVNEIKNICKKTYIEGTSTEVKIIEALKSFETNDKVEKLLGFIQTIAAETNHDVPGSVYLGGGSDAAYVGIAGTPAICSIGVLGQWNHTQEEYAVVQSMFDRISLVTTVVLNQKTF</sequence>
<dbReference type="InterPro" id="IPR017150">
    <property type="entry name" value="Pept_M20_glutamate_carboxypep"/>
</dbReference>
<gene>
    <name evidence="6" type="ORF">P7D85_15495</name>
</gene>
<dbReference type="InterPro" id="IPR002933">
    <property type="entry name" value="Peptidase_M20"/>
</dbReference>
<dbReference type="InterPro" id="IPR011650">
    <property type="entry name" value="Peptidase_M20_dimer"/>
</dbReference>
<comment type="caution">
    <text evidence="6">The sequence shown here is derived from an EMBL/GenBank/DDBJ whole genome shotgun (WGS) entry which is preliminary data.</text>
</comment>
<dbReference type="RefSeq" id="WP_221675420.1">
    <property type="nucleotide sequence ID" value="NZ_JARPYF010000009.1"/>
</dbReference>
<protein>
    <submittedName>
        <fullName evidence="6">M20 family metallopeptidase</fullName>
    </submittedName>
</protein>
<keyword evidence="7" id="KW-1185">Reference proteome</keyword>
<evidence type="ECO:0000313" key="7">
    <source>
        <dbReference type="Proteomes" id="UP001252875"/>
    </source>
</evidence>
<dbReference type="CDD" id="cd03885">
    <property type="entry name" value="M20_CPDG2"/>
    <property type="match status" value="1"/>
</dbReference>
<dbReference type="SUPFAM" id="SSF55031">
    <property type="entry name" value="Bacterial exopeptidase dimerisation domain"/>
    <property type="match status" value="1"/>
</dbReference>
<evidence type="ECO:0000259" key="5">
    <source>
        <dbReference type="Pfam" id="PF07687"/>
    </source>
</evidence>
<name>A0ABU3F237_9ENTE</name>
<keyword evidence="3" id="KW-0378">Hydrolase</keyword>